<evidence type="ECO:0000313" key="3">
    <source>
        <dbReference type="EMBL" id="NMO00364.1"/>
    </source>
</evidence>
<feature type="region of interest" description="Disordered" evidence="1">
    <location>
        <begin position="203"/>
        <end position="244"/>
    </location>
</feature>
<feature type="transmembrane region" description="Helical" evidence="2">
    <location>
        <begin position="178"/>
        <end position="196"/>
    </location>
</feature>
<organism evidence="3 4">
    <name type="scientific">Gordonia asplenii</name>
    <dbReference type="NCBI Taxonomy" id="2725283"/>
    <lineage>
        <taxon>Bacteria</taxon>
        <taxon>Bacillati</taxon>
        <taxon>Actinomycetota</taxon>
        <taxon>Actinomycetes</taxon>
        <taxon>Mycobacteriales</taxon>
        <taxon>Gordoniaceae</taxon>
        <taxon>Gordonia</taxon>
    </lineage>
</organism>
<evidence type="ECO:0000256" key="1">
    <source>
        <dbReference type="SAM" id="MobiDB-lite"/>
    </source>
</evidence>
<keyword evidence="4" id="KW-1185">Reference proteome</keyword>
<reference evidence="3 4" key="1">
    <citation type="submission" date="2020-04" db="EMBL/GenBank/DDBJ databases">
        <title>Gordonia sp. nov. TBRC 11910.</title>
        <authorList>
            <person name="Suriyachadkun C."/>
        </authorList>
    </citation>
    <scope>NUCLEOTIDE SEQUENCE [LARGE SCALE GENOMIC DNA]</scope>
    <source>
        <strain evidence="3 4">TBRC 11910</strain>
    </source>
</reference>
<comment type="caution">
    <text evidence="3">The sequence shown here is derived from an EMBL/GenBank/DDBJ whole genome shotgun (WGS) entry which is preliminary data.</text>
</comment>
<feature type="region of interest" description="Disordered" evidence="1">
    <location>
        <begin position="13"/>
        <end position="49"/>
    </location>
</feature>
<evidence type="ECO:0000313" key="4">
    <source>
        <dbReference type="Proteomes" id="UP000550729"/>
    </source>
</evidence>
<sequence length="244" mass="25215">MSPEPIVIGRVGASVTHLADPTDSPTTTPGVAPDGSPTPATDSSVPSKIPYGSPVPAGIDIAAIRKDLLSTGVSAPSDQVAALKDVVAYGHSRGHDFKFVVLTDKQAKFTYYRDVAIELQSSTGGTVIVLGPNAVGSQGPDFSRVDQEEAAQNNLTLSNPPQAARHMVDDLLTPSTNWTAITLMLMFVVIVGAVVGRLMQRRRADRNADAGDSATTSEPVVDGESEESSGGAGTDAEKSSADAS</sequence>
<proteinExistence type="predicted"/>
<keyword evidence="2" id="KW-1133">Transmembrane helix</keyword>
<keyword evidence="2" id="KW-0472">Membrane</keyword>
<protein>
    <submittedName>
        <fullName evidence="3">Uncharacterized protein</fullName>
    </submittedName>
</protein>
<dbReference type="RefSeq" id="WP_170192869.1">
    <property type="nucleotide sequence ID" value="NZ_JABBNB010000003.1"/>
</dbReference>
<evidence type="ECO:0000256" key="2">
    <source>
        <dbReference type="SAM" id="Phobius"/>
    </source>
</evidence>
<keyword evidence="2" id="KW-0812">Transmembrane</keyword>
<dbReference type="Proteomes" id="UP000550729">
    <property type="component" value="Unassembled WGS sequence"/>
</dbReference>
<feature type="compositionally biased region" description="Basic and acidic residues" evidence="1">
    <location>
        <begin position="235"/>
        <end position="244"/>
    </location>
</feature>
<name>A0A848KMR0_9ACTN</name>
<gene>
    <name evidence="3" type="ORF">HH308_03945</name>
</gene>
<dbReference type="AlphaFoldDB" id="A0A848KMR0"/>
<accession>A0A848KMR0</accession>
<dbReference type="Pfam" id="PF20381">
    <property type="entry name" value="Rv1476"/>
    <property type="match status" value="1"/>
</dbReference>
<dbReference type="InterPro" id="IPR046498">
    <property type="entry name" value="Rv1476-like"/>
</dbReference>
<dbReference type="EMBL" id="JABBNB010000003">
    <property type="protein sequence ID" value="NMO00364.1"/>
    <property type="molecule type" value="Genomic_DNA"/>
</dbReference>